<dbReference type="InterPro" id="IPR011110">
    <property type="entry name" value="Reg_prop"/>
</dbReference>
<protein>
    <submittedName>
        <fullName evidence="2">Two component regulator propeller</fullName>
    </submittedName>
</protein>
<dbReference type="SUPFAM" id="SSF63829">
    <property type="entry name" value="Calcium-dependent phosphotriesterase"/>
    <property type="match status" value="1"/>
</dbReference>
<sequence length="780" mass="87307">MNNKRHKLLFIICFFFFMGESLLAASYWSNHISYSAKIDKIVRNGNIIFALTDGKLFSYNSEDNSFETYIKDRSNTDIRHIAYSDKQKCLLLTRSDANIEMLYEDKSYATIPYLKDYSQNIDKTINSIFIEGDSAYLSTNFGFLIIDIAKKVVRESGVFNFPFHSITSFDGKFYAATSKGIYSIDKKKNLIDFSNWESFPLSTLYAGTENQFKDTQVNQITVFDNQLIFLVPDTAVYYVENLSTVKLLLANNTLNRIETTVNSHLFVSGKDNFWDYSSLNQSVKLNIENLTYITPNGNNTLEYWMSSEGNNLCLIKRDDNGAYDFSERWLVPAGPTTNYPFSLTFQNKQLIVTGGGFYSVRYSFGASLSMFKNSRWTNIYPSDISSQAGFNALDIVYAISDPADPDHIFASSWGEGLYEFQGTTLKNRFDDTNSTINYLETSDGWRTTRVSGMVYDKNSNLWILNSMVENVVKIYQKNGVWAEIPFSAISKDNTDTNTKTIIIDKYSNKWICSIVNPYIFIFNDNGTISNTADDKSRIITSFKDQYGNSLEIGAIYDLAEDNAGNIWVATNIGPFTVKSNNILASNADVTLYKVMVAKEDDSNIIVPLLENIPINAIAIDGANRKWIGTETAGVYLVDSQNSTLEHFDIDNSPLPSNSILSLAIDQQTGTVYIGSERGLVSYKSGATQGADNFSNVYAYPNPVKPEYTGAISITGLKQNSTVKITDVRGNLINQGKSLGGQYSWDGLNAKGRRVDTGVYIVFGSSEDGSEGVVTKIMVVN</sequence>
<dbReference type="InterPro" id="IPR015943">
    <property type="entry name" value="WD40/YVTN_repeat-like_dom_sf"/>
</dbReference>
<proteinExistence type="predicted"/>
<dbReference type="Proteomes" id="UP000184480">
    <property type="component" value="Unassembled WGS sequence"/>
</dbReference>
<keyword evidence="3" id="KW-1185">Reference proteome</keyword>
<accession>A0A1M5I2U7</accession>
<reference evidence="3" key="1">
    <citation type="submission" date="2016-11" db="EMBL/GenBank/DDBJ databases">
        <authorList>
            <person name="Varghese N."/>
            <person name="Submissions S."/>
        </authorList>
    </citation>
    <scope>NUCLEOTIDE SEQUENCE [LARGE SCALE GENOMIC DNA]</scope>
    <source>
        <strain evidence="3">DSM 27370</strain>
    </source>
</reference>
<dbReference type="Pfam" id="PF07494">
    <property type="entry name" value="Reg_prop"/>
    <property type="match status" value="1"/>
</dbReference>
<dbReference type="OrthoDB" id="9807410at2"/>
<dbReference type="STRING" id="1346286.SAMN05444362_11818"/>
<dbReference type="EMBL" id="FQUC01000018">
    <property type="protein sequence ID" value="SHG22497.1"/>
    <property type="molecule type" value="Genomic_DNA"/>
</dbReference>
<dbReference type="InterPro" id="IPR048954">
    <property type="entry name" value="PorZ_N"/>
</dbReference>
<dbReference type="Pfam" id="PF21544">
    <property type="entry name" value="PorZ_N_b_propeller"/>
    <property type="match status" value="1"/>
</dbReference>
<feature type="domain" description="PorZ N-terminal beta-propeller" evidence="1">
    <location>
        <begin position="48"/>
        <end position="197"/>
    </location>
</feature>
<dbReference type="SUPFAM" id="SSF101898">
    <property type="entry name" value="NHL repeat"/>
    <property type="match status" value="1"/>
</dbReference>
<evidence type="ECO:0000259" key="1">
    <source>
        <dbReference type="Pfam" id="PF21544"/>
    </source>
</evidence>
<organism evidence="2 3">
    <name type="scientific">Dysgonomonas macrotermitis</name>
    <dbReference type="NCBI Taxonomy" id="1346286"/>
    <lineage>
        <taxon>Bacteria</taxon>
        <taxon>Pseudomonadati</taxon>
        <taxon>Bacteroidota</taxon>
        <taxon>Bacteroidia</taxon>
        <taxon>Bacteroidales</taxon>
        <taxon>Dysgonomonadaceae</taxon>
        <taxon>Dysgonomonas</taxon>
    </lineage>
</organism>
<gene>
    <name evidence="2" type="ORF">SAMN05444362_11818</name>
</gene>
<name>A0A1M5I2U7_9BACT</name>
<dbReference type="Gene3D" id="2.130.10.10">
    <property type="entry name" value="YVTN repeat-like/Quinoprotein amine dehydrogenase"/>
    <property type="match status" value="3"/>
</dbReference>
<dbReference type="AlphaFoldDB" id="A0A1M5I2U7"/>
<evidence type="ECO:0000313" key="2">
    <source>
        <dbReference type="EMBL" id="SHG22497.1"/>
    </source>
</evidence>
<dbReference type="RefSeq" id="WP_157257507.1">
    <property type="nucleotide sequence ID" value="NZ_BBXL01000005.1"/>
</dbReference>
<evidence type="ECO:0000313" key="3">
    <source>
        <dbReference type="Proteomes" id="UP000184480"/>
    </source>
</evidence>